<sequence>MGGSKSGSLIALLFLLLPVFLHGTSDDGVIRIGLKKNKVNQRNVVKTLRNSDDDETSIIALKNYMDAQYYGEIGIGTPPQKFTVIFDTGSSNLWVPSSRCYFSIACYLHSRYKSSQSTTYNENGTSAEIHYGTGQISGFFSQDHVKLGDLIVHNQDFIEATREPSFTVLAAKFEGILGLGFQEISVGNAVPV</sequence>
<dbReference type="InterPro" id="IPR033121">
    <property type="entry name" value="PEPTIDASE_A1"/>
</dbReference>
<dbReference type="Proteomes" id="UP001341840">
    <property type="component" value="Unassembled WGS sequence"/>
</dbReference>
<evidence type="ECO:0000259" key="3">
    <source>
        <dbReference type="PROSITE" id="PS51767"/>
    </source>
</evidence>
<evidence type="ECO:0000256" key="1">
    <source>
        <dbReference type="ARBA" id="ARBA00007447"/>
    </source>
</evidence>
<feature type="chain" id="PRO_5046080379" description="Peptidase A1 domain-containing protein" evidence="2">
    <location>
        <begin position="24"/>
        <end position="192"/>
    </location>
</feature>
<protein>
    <recommendedName>
        <fullName evidence="3">Peptidase A1 domain-containing protein</fullName>
    </recommendedName>
</protein>
<keyword evidence="5" id="KW-1185">Reference proteome</keyword>
<keyword evidence="2" id="KW-0732">Signal</keyword>
<comment type="caution">
    <text evidence="4">The sequence shown here is derived from an EMBL/GenBank/DDBJ whole genome shotgun (WGS) entry which is preliminary data.</text>
</comment>
<dbReference type="PROSITE" id="PS51767">
    <property type="entry name" value="PEPTIDASE_A1"/>
    <property type="match status" value="1"/>
</dbReference>
<comment type="similarity">
    <text evidence="1">Belongs to the peptidase A1 family.</text>
</comment>
<dbReference type="InterPro" id="IPR021109">
    <property type="entry name" value="Peptidase_aspartic_dom_sf"/>
</dbReference>
<dbReference type="Pfam" id="PF00026">
    <property type="entry name" value="Asp"/>
    <property type="match status" value="1"/>
</dbReference>
<dbReference type="EMBL" id="JASCZI010181369">
    <property type="protein sequence ID" value="MED6182634.1"/>
    <property type="molecule type" value="Genomic_DNA"/>
</dbReference>
<dbReference type="PANTHER" id="PTHR47966">
    <property type="entry name" value="BETA-SITE APP-CLEAVING ENZYME, ISOFORM A-RELATED"/>
    <property type="match status" value="1"/>
</dbReference>
<accession>A0ABU6WBH4</accession>
<dbReference type="InterPro" id="IPR001461">
    <property type="entry name" value="Aspartic_peptidase_A1"/>
</dbReference>
<dbReference type="PANTHER" id="PTHR47966:SF54">
    <property type="entry name" value="ASPARTIC PROTEINASE"/>
    <property type="match status" value="1"/>
</dbReference>
<name>A0ABU6WBH4_9FABA</name>
<reference evidence="4 5" key="1">
    <citation type="journal article" date="2023" name="Plants (Basel)">
        <title>Bridging the Gap: Combining Genomics and Transcriptomics Approaches to Understand Stylosanthes scabra, an Orphan Legume from the Brazilian Caatinga.</title>
        <authorList>
            <person name="Ferreira-Neto J.R.C."/>
            <person name="da Silva M.D."/>
            <person name="Binneck E."/>
            <person name="de Melo N.F."/>
            <person name="da Silva R.H."/>
            <person name="de Melo A.L.T.M."/>
            <person name="Pandolfi V."/>
            <person name="Bustamante F.O."/>
            <person name="Brasileiro-Vidal A.C."/>
            <person name="Benko-Iseppon A.M."/>
        </authorList>
    </citation>
    <scope>NUCLEOTIDE SEQUENCE [LARGE SCALE GENOMIC DNA]</scope>
    <source>
        <tissue evidence="4">Leaves</tissue>
    </source>
</reference>
<evidence type="ECO:0000313" key="5">
    <source>
        <dbReference type="Proteomes" id="UP001341840"/>
    </source>
</evidence>
<dbReference type="PROSITE" id="PS00141">
    <property type="entry name" value="ASP_PROTEASE"/>
    <property type="match status" value="1"/>
</dbReference>
<proteinExistence type="inferred from homology"/>
<organism evidence="4 5">
    <name type="scientific">Stylosanthes scabra</name>
    <dbReference type="NCBI Taxonomy" id="79078"/>
    <lineage>
        <taxon>Eukaryota</taxon>
        <taxon>Viridiplantae</taxon>
        <taxon>Streptophyta</taxon>
        <taxon>Embryophyta</taxon>
        <taxon>Tracheophyta</taxon>
        <taxon>Spermatophyta</taxon>
        <taxon>Magnoliopsida</taxon>
        <taxon>eudicotyledons</taxon>
        <taxon>Gunneridae</taxon>
        <taxon>Pentapetalae</taxon>
        <taxon>rosids</taxon>
        <taxon>fabids</taxon>
        <taxon>Fabales</taxon>
        <taxon>Fabaceae</taxon>
        <taxon>Papilionoideae</taxon>
        <taxon>50 kb inversion clade</taxon>
        <taxon>dalbergioids sensu lato</taxon>
        <taxon>Dalbergieae</taxon>
        <taxon>Pterocarpus clade</taxon>
        <taxon>Stylosanthes</taxon>
    </lineage>
</organism>
<dbReference type="SUPFAM" id="SSF50630">
    <property type="entry name" value="Acid proteases"/>
    <property type="match status" value="1"/>
</dbReference>
<evidence type="ECO:0000256" key="2">
    <source>
        <dbReference type="SAM" id="SignalP"/>
    </source>
</evidence>
<evidence type="ECO:0000313" key="4">
    <source>
        <dbReference type="EMBL" id="MED6182634.1"/>
    </source>
</evidence>
<dbReference type="Gene3D" id="2.40.70.10">
    <property type="entry name" value="Acid Proteases"/>
    <property type="match status" value="1"/>
</dbReference>
<gene>
    <name evidence="4" type="ORF">PIB30_030371</name>
</gene>
<feature type="domain" description="Peptidase A1" evidence="3">
    <location>
        <begin position="69"/>
        <end position="192"/>
    </location>
</feature>
<dbReference type="InterPro" id="IPR001969">
    <property type="entry name" value="Aspartic_peptidase_AS"/>
</dbReference>
<feature type="signal peptide" evidence="2">
    <location>
        <begin position="1"/>
        <end position="23"/>
    </location>
</feature>